<organism evidence="1 2">
    <name type="scientific">Saccharothrix variisporea</name>
    <dbReference type="NCBI Taxonomy" id="543527"/>
    <lineage>
        <taxon>Bacteria</taxon>
        <taxon>Bacillati</taxon>
        <taxon>Actinomycetota</taxon>
        <taxon>Actinomycetes</taxon>
        <taxon>Pseudonocardiales</taxon>
        <taxon>Pseudonocardiaceae</taxon>
        <taxon>Saccharothrix</taxon>
    </lineage>
</organism>
<gene>
    <name evidence="1" type="ORF">DFJ66_4944</name>
</gene>
<sequence length="140" mass="14975">MRPFDVKKRMIVGLIAVAVVAGGWWVVSPRTADVTVVESISDDGTVVWRDAEIRKAESNNTDVHALEGPEHRHTSRLAADAEFYAPLGCGSPGGVQIAPFSGVGTVKCTREQFAGAAVYAPRLTFNPAGEITEIAGRYHP</sequence>
<name>A0A495XB04_9PSEU</name>
<comment type="caution">
    <text evidence="1">The sequence shown here is derived from an EMBL/GenBank/DDBJ whole genome shotgun (WGS) entry which is preliminary data.</text>
</comment>
<accession>A0A495XB04</accession>
<dbReference type="Proteomes" id="UP000272729">
    <property type="component" value="Unassembled WGS sequence"/>
</dbReference>
<dbReference type="EMBL" id="RBXR01000001">
    <property type="protein sequence ID" value="RKT71651.1"/>
    <property type="molecule type" value="Genomic_DNA"/>
</dbReference>
<keyword evidence="2" id="KW-1185">Reference proteome</keyword>
<evidence type="ECO:0000313" key="2">
    <source>
        <dbReference type="Proteomes" id="UP000272729"/>
    </source>
</evidence>
<evidence type="ECO:0000313" key="1">
    <source>
        <dbReference type="EMBL" id="RKT71651.1"/>
    </source>
</evidence>
<protein>
    <submittedName>
        <fullName evidence="1">Uncharacterized protein</fullName>
    </submittedName>
</protein>
<proteinExistence type="predicted"/>
<dbReference type="AlphaFoldDB" id="A0A495XB04"/>
<reference evidence="1 2" key="1">
    <citation type="submission" date="2018-10" db="EMBL/GenBank/DDBJ databases">
        <title>Sequencing the genomes of 1000 actinobacteria strains.</title>
        <authorList>
            <person name="Klenk H.-P."/>
        </authorList>
    </citation>
    <scope>NUCLEOTIDE SEQUENCE [LARGE SCALE GENOMIC DNA]</scope>
    <source>
        <strain evidence="1 2">DSM 43911</strain>
    </source>
</reference>